<gene>
    <name evidence="4" type="ORF">K443DRAFT_655201</name>
</gene>
<dbReference type="OrthoDB" id="5945790at2759"/>
<organism evidence="4 5">
    <name type="scientific">Laccaria amethystina LaAM-08-1</name>
    <dbReference type="NCBI Taxonomy" id="1095629"/>
    <lineage>
        <taxon>Eukaryota</taxon>
        <taxon>Fungi</taxon>
        <taxon>Dikarya</taxon>
        <taxon>Basidiomycota</taxon>
        <taxon>Agaricomycotina</taxon>
        <taxon>Agaricomycetes</taxon>
        <taxon>Agaricomycetidae</taxon>
        <taxon>Agaricales</taxon>
        <taxon>Agaricineae</taxon>
        <taxon>Hydnangiaceae</taxon>
        <taxon>Laccaria</taxon>
    </lineage>
</organism>
<dbReference type="Pfam" id="PF01400">
    <property type="entry name" value="Astacin"/>
    <property type="match status" value="1"/>
</dbReference>
<evidence type="ECO:0000256" key="1">
    <source>
        <dbReference type="PROSITE-ProRule" id="PRU01211"/>
    </source>
</evidence>
<dbReference type="Proteomes" id="UP000054477">
    <property type="component" value="Unassembled WGS sequence"/>
</dbReference>
<dbReference type="EMBL" id="KN839026">
    <property type="protein sequence ID" value="KIJ91300.1"/>
    <property type="molecule type" value="Genomic_DNA"/>
</dbReference>
<dbReference type="SMART" id="SM00235">
    <property type="entry name" value="ZnMc"/>
    <property type="match status" value="1"/>
</dbReference>
<sequence length="415" mass="45192">MRAFNFFRVLLSLPFVLRGAQAQFDTPPTNLTTGFVRLPHGTRQVSWIYSPNGIVIYDGDIVFGTIAEFNDALVNITHSPDDSTLSRRHDIPSQGLATRAYSEPPGGRLWPGGIIYYRYSDTNVESAASTEVNFAISTWTAAVPCIRFVRLPNDNKPTNGIVTIVAHSTNFGYCAAALGYTPTPMWLEVDPSGCGDSTMLHEFGHLLGLYHEHTRPDRNNFVKFNCNNVLSPKCCGSSCCGLACAFSIDPGHYPSPEYDINSIMHYPSWAFNNGMGSTLTDLSNNVLHNPYISLSPLDISRVRQLYFCPVVSPPKCNKACSTTPGKCHPTAQTCVPPAPGIPNPRLACSCRAGFKATNPGIADGDVTKQWRLPAPEGNFRVWVAEGVECNTPCTVSTGAFSCQEVTELAAECLHT</sequence>
<feature type="binding site" evidence="1">
    <location>
        <position position="211"/>
    </location>
    <ligand>
        <name>Zn(2+)</name>
        <dbReference type="ChEBI" id="CHEBI:29105"/>
        <note>catalytic</note>
    </ligand>
</feature>
<evidence type="ECO:0000259" key="3">
    <source>
        <dbReference type="PROSITE" id="PS51864"/>
    </source>
</evidence>
<keyword evidence="5" id="KW-1185">Reference proteome</keyword>
<keyword evidence="2" id="KW-0732">Signal</keyword>
<feature type="domain" description="Peptidase M12A" evidence="3">
    <location>
        <begin position="99"/>
        <end position="309"/>
    </location>
</feature>
<evidence type="ECO:0000313" key="5">
    <source>
        <dbReference type="Proteomes" id="UP000054477"/>
    </source>
</evidence>
<feature type="active site" evidence="1">
    <location>
        <position position="202"/>
    </location>
</feature>
<dbReference type="STRING" id="1095629.A0A0C9WMP8"/>
<feature type="binding site" evidence="1">
    <location>
        <position position="201"/>
    </location>
    <ligand>
        <name>Zn(2+)</name>
        <dbReference type="ChEBI" id="CHEBI:29105"/>
        <note>catalytic</note>
    </ligand>
</feature>
<keyword evidence="1 2" id="KW-0378">Hydrolase</keyword>
<feature type="binding site" evidence="1">
    <location>
        <position position="205"/>
    </location>
    <ligand>
        <name>Zn(2+)</name>
        <dbReference type="ChEBI" id="CHEBI:29105"/>
        <note>catalytic</note>
    </ligand>
</feature>
<keyword evidence="1 2" id="KW-0645">Protease</keyword>
<feature type="signal peptide" evidence="2">
    <location>
        <begin position="1"/>
        <end position="22"/>
    </location>
</feature>
<dbReference type="HOGENOM" id="CLU_595851_0_0_1"/>
<dbReference type="EC" id="3.4.24.-" evidence="2"/>
<comment type="cofactor">
    <cofactor evidence="1 2">
        <name>Zn(2+)</name>
        <dbReference type="ChEBI" id="CHEBI:29105"/>
    </cofactor>
    <text evidence="1 2">Binds 1 zinc ion per subunit.</text>
</comment>
<dbReference type="PRINTS" id="PR00480">
    <property type="entry name" value="ASTACIN"/>
</dbReference>
<keyword evidence="1 2" id="KW-0862">Zinc</keyword>
<reference evidence="4 5" key="1">
    <citation type="submission" date="2014-04" db="EMBL/GenBank/DDBJ databases">
        <authorList>
            <consortium name="DOE Joint Genome Institute"/>
            <person name="Kuo A."/>
            <person name="Kohler A."/>
            <person name="Nagy L.G."/>
            <person name="Floudas D."/>
            <person name="Copeland A."/>
            <person name="Barry K.W."/>
            <person name="Cichocki N."/>
            <person name="Veneault-Fourrey C."/>
            <person name="LaButti K."/>
            <person name="Lindquist E.A."/>
            <person name="Lipzen A."/>
            <person name="Lundell T."/>
            <person name="Morin E."/>
            <person name="Murat C."/>
            <person name="Sun H."/>
            <person name="Tunlid A."/>
            <person name="Henrissat B."/>
            <person name="Grigoriev I.V."/>
            <person name="Hibbett D.S."/>
            <person name="Martin F."/>
            <person name="Nordberg H.P."/>
            <person name="Cantor M.N."/>
            <person name="Hua S.X."/>
        </authorList>
    </citation>
    <scope>NUCLEOTIDE SEQUENCE [LARGE SCALE GENOMIC DNA]</scope>
    <source>
        <strain evidence="4 5">LaAM-08-1</strain>
    </source>
</reference>
<dbReference type="PANTHER" id="PTHR10127">
    <property type="entry name" value="DISCOIDIN, CUB, EGF, LAMININ , AND ZINC METALLOPROTEASE DOMAIN CONTAINING"/>
    <property type="match status" value="1"/>
</dbReference>
<protein>
    <recommendedName>
        <fullName evidence="2">Metalloendopeptidase</fullName>
        <ecNumber evidence="2">3.4.24.-</ecNumber>
    </recommendedName>
</protein>
<evidence type="ECO:0000313" key="4">
    <source>
        <dbReference type="EMBL" id="KIJ91300.1"/>
    </source>
</evidence>
<comment type="caution">
    <text evidence="1">Lacks conserved residue(s) required for the propagation of feature annotation.</text>
</comment>
<dbReference type="SUPFAM" id="SSF55486">
    <property type="entry name" value="Metalloproteases ('zincins'), catalytic domain"/>
    <property type="match status" value="1"/>
</dbReference>
<proteinExistence type="predicted"/>
<dbReference type="InterPro" id="IPR001506">
    <property type="entry name" value="Peptidase_M12A"/>
</dbReference>
<name>A0A0C9WMP8_9AGAR</name>
<keyword evidence="1 2" id="KW-0479">Metal-binding</keyword>
<dbReference type="GO" id="GO:0004222">
    <property type="term" value="F:metalloendopeptidase activity"/>
    <property type="evidence" value="ECO:0007669"/>
    <property type="project" value="UniProtKB-UniRule"/>
</dbReference>
<reference evidence="5" key="2">
    <citation type="submission" date="2015-01" db="EMBL/GenBank/DDBJ databases">
        <title>Evolutionary Origins and Diversification of the Mycorrhizal Mutualists.</title>
        <authorList>
            <consortium name="DOE Joint Genome Institute"/>
            <consortium name="Mycorrhizal Genomics Consortium"/>
            <person name="Kohler A."/>
            <person name="Kuo A."/>
            <person name="Nagy L.G."/>
            <person name="Floudas D."/>
            <person name="Copeland A."/>
            <person name="Barry K.W."/>
            <person name="Cichocki N."/>
            <person name="Veneault-Fourrey C."/>
            <person name="LaButti K."/>
            <person name="Lindquist E.A."/>
            <person name="Lipzen A."/>
            <person name="Lundell T."/>
            <person name="Morin E."/>
            <person name="Murat C."/>
            <person name="Riley R."/>
            <person name="Ohm R."/>
            <person name="Sun H."/>
            <person name="Tunlid A."/>
            <person name="Henrissat B."/>
            <person name="Grigoriev I.V."/>
            <person name="Hibbett D.S."/>
            <person name="Martin F."/>
        </authorList>
    </citation>
    <scope>NUCLEOTIDE SEQUENCE [LARGE SCALE GENOMIC DNA]</scope>
    <source>
        <strain evidence="5">LaAM-08-1</strain>
    </source>
</reference>
<dbReference type="Gene3D" id="3.40.390.10">
    <property type="entry name" value="Collagenase (Catalytic Domain)"/>
    <property type="match status" value="1"/>
</dbReference>
<evidence type="ECO:0000256" key="2">
    <source>
        <dbReference type="RuleBase" id="RU361183"/>
    </source>
</evidence>
<accession>A0A0C9WMP8</accession>
<feature type="chain" id="PRO_5005111975" description="Metalloendopeptidase" evidence="2">
    <location>
        <begin position="23"/>
        <end position="415"/>
    </location>
</feature>
<dbReference type="GO" id="GO:0008270">
    <property type="term" value="F:zinc ion binding"/>
    <property type="evidence" value="ECO:0007669"/>
    <property type="project" value="UniProtKB-UniRule"/>
</dbReference>
<dbReference type="AlphaFoldDB" id="A0A0C9WMP8"/>
<dbReference type="PROSITE" id="PS51864">
    <property type="entry name" value="ASTACIN"/>
    <property type="match status" value="1"/>
</dbReference>
<dbReference type="InterPro" id="IPR006026">
    <property type="entry name" value="Peptidase_Metallo"/>
</dbReference>
<dbReference type="GO" id="GO:0006508">
    <property type="term" value="P:proteolysis"/>
    <property type="evidence" value="ECO:0007669"/>
    <property type="project" value="UniProtKB-KW"/>
</dbReference>
<dbReference type="InterPro" id="IPR024079">
    <property type="entry name" value="MetalloPept_cat_dom_sf"/>
</dbReference>
<keyword evidence="1 2" id="KW-0482">Metalloprotease</keyword>
<dbReference type="PANTHER" id="PTHR10127:SF850">
    <property type="entry name" value="METALLOENDOPEPTIDASE"/>
    <property type="match status" value="1"/>
</dbReference>